<dbReference type="EMBL" id="FMKA01000033">
    <property type="protein sequence ID" value="SCP99140.1"/>
    <property type="molecule type" value="Genomic_DNA"/>
</dbReference>
<dbReference type="AlphaFoldDB" id="A0A1D3TXN5"/>
<gene>
    <name evidence="1" type="ORF">SAMN05421730_103310</name>
</gene>
<dbReference type="STRING" id="1619234.SAMN05421730_103310"/>
<dbReference type="RefSeq" id="WP_091236422.1">
    <property type="nucleotide sequence ID" value="NZ_FMKA01000033.1"/>
</dbReference>
<evidence type="ECO:0000313" key="1">
    <source>
        <dbReference type="EMBL" id="SCP99140.1"/>
    </source>
</evidence>
<organism evidence="1 2">
    <name type="scientific">Anaerobium acetethylicum</name>
    <dbReference type="NCBI Taxonomy" id="1619234"/>
    <lineage>
        <taxon>Bacteria</taxon>
        <taxon>Bacillati</taxon>
        <taxon>Bacillota</taxon>
        <taxon>Clostridia</taxon>
        <taxon>Lachnospirales</taxon>
        <taxon>Lachnospiraceae</taxon>
        <taxon>Anaerobium</taxon>
    </lineage>
</organism>
<keyword evidence="2" id="KW-1185">Reference proteome</keyword>
<evidence type="ECO:0000313" key="2">
    <source>
        <dbReference type="Proteomes" id="UP000199315"/>
    </source>
</evidence>
<sequence length="203" mass="23876">MLGLPESTEIKKTIYKKVIYSKFEKELSDDRRKSFDTDISRITIMNEISPISVNINEGEKVKAIFVVLVNVKSEKVDERNLALIAKLFGQYMLLVMEYEDKYRLVAYQTKVLRTEWLGKEAFEIKLHGLDLDSVWENIVVQIGGIRIEEGNTLNRQIEIDGEKDKLRKQIDVLEKQARNEKQPKRKFEMFQRIKAYKAKMEEL</sequence>
<dbReference type="InterPro" id="IPR025503">
    <property type="entry name" value="DUF4391"/>
</dbReference>
<protein>
    <recommendedName>
        <fullName evidence="3">DUF4391 domain-containing protein</fullName>
    </recommendedName>
</protein>
<reference evidence="1 2" key="1">
    <citation type="submission" date="2016-09" db="EMBL/GenBank/DDBJ databases">
        <authorList>
            <person name="Capua I."/>
            <person name="De Benedictis P."/>
            <person name="Joannis T."/>
            <person name="Lombin L.H."/>
            <person name="Cattoli G."/>
        </authorList>
    </citation>
    <scope>NUCLEOTIDE SEQUENCE [LARGE SCALE GENOMIC DNA]</scope>
    <source>
        <strain evidence="1 2">GluBS11</strain>
    </source>
</reference>
<dbReference type="OrthoDB" id="9805811at2"/>
<name>A0A1D3TXN5_9FIRM</name>
<dbReference type="Proteomes" id="UP000199315">
    <property type="component" value="Unassembled WGS sequence"/>
</dbReference>
<accession>A0A1D3TXN5</accession>
<proteinExistence type="predicted"/>
<dbReference type="Pfam" id="PF14335">
    <property type="entry name" value="DUF4391"/>
    <property type="match status" value="1"/>
</dbReference>
<evidence type="ECO:0008006" key="3">
    <source>
        <dbReference type="Google" id="ProtNLM"/>
    </source>
</evidence>